<gene>
    <name evidence="2" type="ORF">EVAR_97104_1</name>
</gene>
<dbReference type="EMBL" id="BGZK01000742">
    <property type="protein sequence ID" value="GBP58701.1"/>
    <property type="molecule type" value="Genomic_DNA"/>
</dbReference>
<organism evidence="2 3">
    <name type="scientific">Eumeta variegata</name>
    <name type="common">Bagworm moth</name>
    <name type="synonym">Eumeta japonica</name>
    <dbReference type="NCBI Taxonomy" id="151549"/>
    <lineage>
        <taxon>Eukaryota</taxon>
        <taxon>Metazoa</taxon>
        <taxon>Ecdysozoa</taxon>
        <taxon>Arthropoda</taxon>
        <taxon>Hexapoda</taxon>
        <taxon>Insecta</taxon>
        <taxon>Pterygota</taxon>
        <taxon>Neoptera</taxon>
        <taxon>Endopterygota</taxon>
        <taxon>Lepidoptera</taxon>
        <taxon>Glossata</taxon>
        <taxon>Ditrysia</taxon>
        <taxon>Tineoidea</taxon>
        <taxon>Psychidae</taxon>
        <taxon>Oiketicinae</taxon>
        <taxon>Eumeta</taxon>
    </lineage>
</organism>
<protein>
    <submittedName>
        <fullName evidence="2">Uncharacterized protein</fullName>
    </submittedName>
</protein>
<evidence type="ECO:0000313" key="2">
    <source>
        <dbReference type="EMBL" id="GBP58701.1"/>
    </source>
</evidence>
<reference evidence="2 3" key="1">
    <citation type="journal article" date="2019" name="Commun. Biol.">
        <title>The bagworm genome reveals a unique fibroin gene that provides high tensile strength.</title>
        <authorList>
            <person name="Kono N."/>
            <person name="Nakamura H."/>
            <person name="Ohtoshi R."/>
            <person name="Tomita M."/>
            <person name="Numata K."/>
            <person name="Arakawa K."/>
        </authorList>
    </citation>
    <scope>NUCLEOTIDE SEQUENCE [LARGE SCALE GENOMIC DNA]</scope>
</reference>
<sequence length="98" mass="10897">MVKVDEQKNSFHAVGDAGENHHGLAGAHSFPKRLLSDSILGRRRRFAVWFITGVCKRKGGSAVANNINDDRPQRNNATTESRNIVIGYSVKKILPRSR</sequence>
<feature type="region of interest" description="Disordered" evidence="1">
    <location>
        <begin position="1"/>
        <end position="27"/>
    </location>
</feature>
<accession>A0A4C1X4Q1</accession>
<evidence type="ECO:0000256" key="1">
    <source>
        <dbReference type="SAM" id="MobiDB-lite"/>
    </source>
</evidence>
<name>A0A4C1X4Q1_EUMVA</name>
<proteinExistence type="predicted"/>
<keyword evidence="3" id="KW-1185">Reference proteome</keyword>
<evidence type="ECO:0000313" key="3">
    <source>
        <dbReference type="Proteomes" id="UP000299102"/>
    </source>
</evidence>
<dbReference type="Proteomes" id="UP000299102">
    <property type="component" value="Unassembled WGS sequence"/>
</dbReference>
<dbReference type="AlphaFoldDB" id="A0A4C1X4Q1"/>
<comment type="caution">
    <text evidence="2">The sequence shown here is derived from an EMBL/GenBank/DDBJ whole genome shotgun (WGS) entry which is preliminary data.</text>
</comment>